<evidence type="ECO:0000259" key="3">
    <source>
        <dbReference type="Pfam" id="PF09335"/>
    </source>
</evidence>
<evidence type="ECO:0000313" key="5">
    <source>
        <dbReference type="Proteomes" id="UP000623967"/>
    </source>
</evidence>
<reference evidence="4 5" key="1">
    <citation type="submission" date="2021-01" db="EMBL/GenBank/DDBJ databases">
        <title>Genome public.</title>
        <authorList>
            <person name="Liu C."/>
            <person name="Sun Q."/>
        </authorList>
    </citation>
    <scope>NUCLEOTIDE SEQUENCE [LARGE SCALE GENOMIC DNA]</scope>
    <source>
        <strain evidence="4 5">YIM B02564</strain>
    </source>
</reference>
<feature type="transmembrane region" description="Helical" evidence="2">
    <location>
        <begin position="137"/>
        <end position="158"/>
    </location>
</feature>
<evidence type="ECO:0000313" key="4">
    <source>
        <dbReference type="EMBL" id="MBL4951586.1"/>
    </source>
</evidence>
<protein>
    <submittedName>
        <fullName evidence="4">DedA family protein</fullName>
    </submittedName>
</protein>
<name>A0ABS1TJV1_9BACI</name>
<feature type="domain" description="VTT" evidence="3">
    <location>
        <begin position="29"/>
        <end position="155"/>
    </location>
</feature>
<accession>A0ABS1TJV1</accession>
<dbReference type="EMBL" id="JAESWB010000045">
    <property type="protein sequence ID" value="MBL4951586.1"/>
    <property type="molecule type" value="Genomic_DNA"/>
</dbReference>
<keyword evidence="2" id="KW-1133">Transmembrane helix</keyword>
<feature type="transmembrane region" description="Helical" evidence="2">
    <location>
        <begin position="170"/>
        <end position="189"/>
    </location>
</feature>
<gene>
    <name evidence="4" type="ORF">JK635_04935</name>
</gene>
<dbReference type="PANTHER" id="PTHR42709:SF9">
    <property type="entry name" value="ALKALINE PHOSPHATASE LIKE PROTEIN"/>
    <property type="match status" value="1"/>
</dbReference>
<dbReference type="InterPro" id="IPR051311">
    <property type="entry name" value="DedA_domain"/>
</dbReference>
<keyword evidence="5" id="KW-1185">Reference proteome</keyword>
<dbReference type="Proteomes" id="UP000623967">
    <property type="component" value="Unassembled WGS sequence"/>
</dbReference>
<feature type="transmembrane region" description="Helical" evidence="2">
    <location>
        <begin position="49"/>
        <end position="79"/>
    </location>
</feature>
<keyword evidence="2" id="KW-0812">Transmembrane</keyword>
<sequence length="198" mass="22517">MQYLSGLIEHYGYIGIILALIGGIIGLPIPDEVLLTYVGFNVYQGRMLFVPALLSAFVGGLGGITLSYLIGIKLGLPFLKKFGPKFHITEERVERTRKLFVKFGPFLLLIGYFIPGIRHVVAYLSGMNGYTYKKFATFAYLGAMIWCFTFITLGRILGENWTQVGFFLSRYSIYFVFLLIVGCLIYYTYWKKSRVFGK</sequence>
<comment type="caution">
    <text evidence="4">The sequence shown here is derived from an EMBL/GenBank/DDBJ whole genome shotgun (WGS) entry which is preliminary data.</text>
</comment>
<dbReference type="Pfam" id="PF09335">
    <property type="entry name" value="VTT_dom"/>
    <property type="match status" value="1"/>
</dbReference>
<keyword evidence="2" id="KW-0472">Membrane</keyword>
<proteinExistence type="inferred from homology"/>
<dbReference type="InterPro" id="IPR032816">
    <property type="entry name" value="VTT_dom"/>
</dbReference>
<organism evidence="4 5">
    <name type="scientific">Neobacillus paridis</name>
    <dbReference type="NCBI Taxonomy" id="2803862"/>
    <lineage>
        <taxon>Bacteria</taxon>
        <taxon>Bacillati</taxon>
        <taxon>Bacillota</taxon>
        <taxon>Bacilli</taxon>
        <taxon>Bacillales</taxon>
        <taxon>Bacillaceae</taxon>
        <taxon>Neobacillus</taxon>
    </lineage>
</organism>
<dbReference type="PANTHER" id="PTHR42709">
    <property type="entry name" value="ALKALINE PHOSPHATASE LIKE PROTEIN"/>
    <property type="match status" value="1"/>
</dbReference>
<evidence type="ECO:0000256" key="2">
    <source>
        <dbReference type="SAM" id="Phobius"/>
    </source>
</evidence>
<dbReference type="RefSeq" id="WP_202652870.1">
    <property type="nucleotide sequence ID" value="NZ_JAESWB010000045.1"/>
</dbReference>
<comment type="similarity">
    <text evidence="1">Belongs to the DedA family.</text>
</comment>
<evidence type="ECO:0000256" key="1">
    <source>
        <dbReference type="ARBA" id="ARBA00010792"/>
    </source>
</evidence>
<feature type="transmembrane region" description="Helical" evidence="2">
    <location>
        <begin position="99"/>
        <end position="117"/>
    </location>
</feature>
<feature type="transmembrane region" description="Helical" evidence="2">
    <location>
        <begin position="12"/>
        <end position="29"/>
    </location>
</feature>